<feature type="transmembrane region" description="Helical" evidence="1">
    <location>
        <begin position="29"/>
        <end position="50"/>
    </location>
</feature>
<accession>A0A2N3VE70</accession>
<dbReference type="EMBL" id="PJMW01000002">
    <property type="protein sequence ID" value="PKV79944.1"/>
    <property type="molecule type" value="Genomic_DNA"/>
</dbReference>
<keyword evidence="1" id="KW-0812">Transmembrane</keyword>
<dbReference type="AlphaFoldDB" id="A0A2N3VE70"/>
<gene>
    <name evidence="2" type="ORF">ATK86_4360</name>
</gene>
<dbReference type="GO" id="GO:0140359">
    <property type="term" value="F:ABC-type transporter activity"/>
    <property type="evidence" value="ECO:0007669"/>
    <property type="project" value="InterPro"/>
</dbReference>
<evidence type="ECO:0000313" key="3">
    <source>
        <dbReference type="Proteomes" id="UP000233766"/>
    </source>
</evidence>
<feature type="transmembrane region" description="Helical" evidence="1">
    <location>
        <begin position="62"/>
        <end position="84"/>
    </location>
</feature>
<organism evidence="2 3">
    <name type="scientific">Nocardia fluminea</name>
    <dbReference type="NCBI Taxonomy" id="134984"/>
    <lineage>
        <taxon>Bacteria</taxon>
        <taxon>Bacillati</taxon>
        <taxon>Actinomycetota</taxon>
        <taxon>Actinomycetes</taxon>
        <taxon>Mycobacteriales</taxon>
        <taxon>Nocardiaceae</taxon>
        <taxon>Nocardia</taxon>
    </lineage>
</organism>
<dbReference type="RefSeq" id="WP_101465983.1">
    <property type="nucleotide sequence ID" value="NZ_PJMW01000002.1"/>
</dbReference>
<feature type="transmembrane region" description="Helical" evidence="1">
    <location>
        <begin position="180"/>
        <end position="199"/>
    </location>
</feature>
<dbReference type="Proteomes" id="UP000233766">
    <property type="component" value="Unassembled WGS sequence"/>
</dbReference>
<evidence type="ECO:0000256" key="1">
    <source>
        <dbReference type="SAM" id="Phobius"/>
    </source>
</evidence>
<dbReference type="GO" id="GO:0005886">
    <property type="term" value="C:plasma membrane"/>
    <property type="evidence" value="ECO:0007669"/>
    <property type="project" value="UniProtKB-SubCell"/>
</dbReference>
<keyword evidence="3" id="KW-1185">Reference proteome</keyword>
<reference evidence="2 3" key="1">
    <citation type="submission" date="2017-12" db="EMBL/GenBank/DDBJ databases">
        <title>Sequencing the genomes of 1000 Actinobacteria strains.</title>
        <authorList>
            <person name="Klenk H.-P."/>
        </authorList>
    </citation>
    <scope>NUCLEOTIDE SEQUENCE [LARGE SCALE GENOMIC DNA]</scope>
    <source>
        <strain evidence="2 3">DSM 44489</strain>
    </source>
</reference>
<name>A0A2N3VE70_9NOCA</name>
<feature type="transmembrane region" description="Helical" evidence="1">
    <location>
        <begin position="206"/>
        <end position="226"/>
    </location>
</feature>
<feature type="transmembrane region" description="Helical" evidence="1">
    <location>
        <begin position="113"/>
        <end position="137"/>
    </location>
</feature>
<feature type="transmembrane region" description="Helical" evidence="1">
    <location>
        <begin position="232"/>
        <end position="254"/>
    </location>
</feature>
<comment type="caution">
    <text evidence="2">The sequence shown here is derived from an EMBL/GenBank/DDBJ whole genome shotgun (WGS) entry which is preliminary data.</text>
</comment>
<proteinExistence type="predicted"/>
<keyword evidence="1" id="KW-0472">Membrane</keyword>
<dbReference type="OrthoDB" id="4551971at2"/>
<protein>
    <submittedName>
        <fullName evidence="2">ABC-2 type transport system permease protein</fullName>
    </submittedName>
</protein>
<evidence type="ECO:0000313" key="2">
    <source>
        <dbReference type="EMBL" id="PKV79944.1"/>
    </source>
</evidence>
<keyword evidence="1" id="KW-1133">Transmembrane helix</keyword>
<sequence length="261" mass="26751">MTTSVLPADLVPGIDTEARKVVALRQTRLLLAAPVALALVATLITAIMSGPADPKGQPATGAATVGLYLGMIAVFVVAALLGIASTGGEYRHKTMALSVLFAPDRDRLVIVKYLATAAFAFAVALAAELVGFLVLLLAARGKFALGWQLFEVLAAGLLVAMCWAVLGAGLGLLLRTFSGAAWLVLGWAFALEPLIWVVAKGFGAGGFAALLPVSATVAGVSAGSFAEAEVFAPTPAALVVLLLWTAAAGAAGWWDLRNRDL</sequence>
<feature type="transmembrane region" description="Helical" evidence="1">
    <location>
        <begin position="149"/>
        <end position="174"/>
    </location>
</feature>